<protein>
    <submittedName>
        <fullName evidence="1">Uncharacterized protein</fullName>
    </submittedName>
</protein>
<keyword evidence="2" id="KW-1185">Reference proteome</keyword>
<sequence>MEPGDLRESPAGSGESDAGEWREVIPGGADEEVKAAETGGSGLETARRESCEEGEREKQKGVGEQLHSPYEEELDPRIQEELEHLNEASAEINRLELQLDDARSGYRKILTESARKLNAQSSQLGGCIEKARPYYEARRLAKEAQQETQKAALSYERAVSMHTAAREMVYVAEQGLMADGKNTLDPTWQEMLNHATSKVNEAEEERLRSEREHMRVTHACQEAEARVQMLQKSLKRVIVKSKPYFELKAQFNHILEENKAKVLQLEQQVAKVKTRYSIALRNLEQISEQIHAQRGRDQAEGGCPTVCGGRSPPVGAESDIKVKKEGGACSGTTMGTDRVDAAVNLVEKYKEKEHEKERERAGSDSLSVFSLQTIASDLEKYDSIEHLGDLSDVGSVTGDEGERERGGVIDRRDKLTETSAKERQQQFYKQHHRSFSFCVGSHQRLLQDPEMARLLFLIILYGLPSLVVPIHNSSAGGNLFVCLRLNTCGNLPVCLLWVLGKPSVKLTMYHVAAIYLHYLETQLSLSAHVIPLPSFFFLFPFFFSGCAIIRPPRDGGIRYRGLTQEQIRSVQILPVDYEIEYICRGNRVIVGPKVRKCLPNGTWTDITQHSRCLLLCPRVWTSLENGRVMVKPPGPPVEGTVLHYSCHAGFILEGRNISHCTKLGKWDAPKPTCLCKKKLYIGALFPMSGGWPGGQACMPSAQMALDLVNNRSDILPDYELELIHYDSMCDPGEATKLLYDLLYTEPIKIVLMPGCSGVSTLVAEAARMWNLIVLSYGSSSPALSNRQRFPTFFRTHPSATLHNPTRVQLFQKWKWTRIATIQQTTEVFTSVRAFNLLHLTPLFPFISLACFPTSSSILWDDLEQRVKEAGILSPPCPPVNSEIRDQRSPEFHRPLTDPAVAVKNRLLLEEMNQGIILLMLIYPPTTTTTTTTHTHTHTPHPPFAAGVQGEALWEEVCVVPDRLVCRADNWFKIKDPAINCTVENMTEAVEGHVTTEIVMLNPETVRGVSNMTSQEFIAALMSRLGGKNPEETGGFQEAPLAYDAVWALALALNKTVAPLKAKGRRLEDFNYNNHDITSEIYRALNTSSFEGVSGQVVFDAQGSRMAMTLIEQLQGGSYKKIGYYDSSQKNLSWFGNDVWIGAGPPADRTVVIEEYRFLSQKLFAAVSVFAGLGILLGIVCLTFNIYNGNVRYIQNSQPYLNNMTAVGCMMALAAVFPLGIDGHHVHRSQFPVVCQFRLWLLGLGFSLAYGSMFTKIWWVHTLFTKKDEKKEKKKQHLEPWKLYATVGVLLAIDFLSLMIWQIVDPLHITVEKFTKEAPKEDLDVLIQPLLEHCSSEKMNTWLGVVYGYKGLLLLLGIFLAYETKSVSTEKINDHRAVGMAIYNVAVLCLITAPVTMILSSQQDASFAFASLAIVFSAYITLVVLFVPKMRRLITRGEWQSEQQDTLKTGSSTNNNDEEKSRQLERENRELQKIIQEKEERVSALRNQLAERQALRNRRRPSTGQNQNHNAPPPSSQPDPKSLLPPPGYPNPTTDNHSLPPSFSNSSNLYPADSKMSRNHCHNSQIPLLYK</sequence>
<evidence type="ECO:0000313" key="1">
    <source>
        <dbReference type="EMBL" id="KAI3361320.1"/>
    </source>
</evidence>
<dbReference type="Proteomes" id="UP000831701">
    <property type="component" value="Chromosome 16"/>
</dbReference>
<gene>
    <name evidence="1" type="ORF">L3Q82_013495</name>
</gene>
<organism evidence="1 2">
    <name type="scientific">Scortum barcoo</name>
    <name type="common">barcoo grunter</name>
    <dbReference type="NCBI Taxonomy" id="214431"/>
    <lineage>
        <taxon>Eukaryota</taxon>
        <taxon>Metazoa</taxon>
        <taxon>Chordata</taxon>
        <taxon>Craniata</taxon>
        <taxon>Vertebrata</taxon>
        <taxon>Euteleostomi</taxon>
        <taxon>Actinopterygii</taxon>
        <taxon>Neopterygii</taxon>
        <taxon>Teleostei</taxon>
        <taxon>Neoteleostei</taxon>
        <taxon>Acanthomorphata</taxon>
        <taxon>Eupercaria</taxon>
        <taxon>Centrarchiformes</taxon>
        <taxon>Terapontoidei</taxon>
        <taxon>Terapontidae</taxon>
        <taxon>Scortum</taxon>
    </lineage>
</organism>
<reference evidence="1" key="1">
    <citation type="submission" date="2022-04" db="EMBL/GenBank/DDBJ databases">
        <title>Jade perch genome.</title>
        <authorList>
            <person name="Chao B."/>
        </authorList>
    </citation>
    <scope>NUCLEOTIDE SEQUENCE</scope>
    <source>
        <strain evidence="1">CB-2022</strain>
    </source>
</reference>
<accession>A0ACB8W0V9</accession>
<comment type="caution">
    <text evidence="1">The sequence shown here is derived from an EMBL/GenBank/DDBJ whole genome shotgun (WGS) entry which is preliminary data.</text>
</comment>
<evidence type="ECO:0000313" key="2">
    <source>
        <dbReference type="Proteomes" id="UP000831701"/>
    </source>
</evidence>
<dbReference type="EMBL" id="CM041546">
    <property type="protein sequence ID" value="KAI3361320.1"/>
    <property type="molecule type" value="Genomic_DNA"/>
</dbReference>
<name>A0ACB8W0V9_9TELE</name>
<proteinExistence type="predicted"/>